<name>A0A6I4J2M6_9SPHN</name>
<dbReference type="AlphaFoldDB" id="A0A6I4J2M6"/>
<sequence length="51" mass="5879">MPIFVLLGLFLLYCMAVAGPADIEQGRRFWKRWEKVLLILSVALWGAIIFL</sequence>
<dbReference type="EMBL" id="WQMS01000007">
    <property type="protein sequence ID" value="MVO77701.1"/>
    <property type="molecule type" value="Genomic_DNA"/>
</dbReference>
<dbReference type="RefSeq" id="WP_157026660.1">
    <property type="nucleotide sequence ID" value="NZ_WQMS01000007.1"/>
</dbReference>
<evidence type="ECO:0000256" key="1">
    <source>
        <dbReference type="SAM" id="Phobius"/>
    </source>
</evidence>
<keyword evidence="1" id="KW-0812">Transmembrane</keyword>
<accession>A0A6I4J2M6</accession>
<keyword evidence="1" id="KW-1133">Transmembrane helix</keyword>
<comment type="caution">
    <text evidence="2">The sequence shown here is derived from an EMBL/GenBank/DDBJ whole genome shotgun (WGS) entry which is preliminary data.</text>
</comment>
<protein>
    <submittedName>
        <fullName evidence="2">Uncharacterized protein</fullName>
    </submittedName>
</protein>
<evidence type="ECO:0000313" key="3">
    <source>
        <dbReference type="Proteomes" id="UP000441389"/>
    </source>
</evidence>
<gene>
    <name evidence="2" type="ORF">GON01_07100</name>
</gene>
<organism evidence="2 3">
    <name type="scientific">Sphingomonas horti</name>
    <dbReference type="NCBI Taxonomy" id="2682842"/>
    <lineage>
        <taxon>Bacteria</taxon>
        <taxon>Pseudomonadati</taxon>
        <taxon>Pseudomonadota</taxon>
        <taxon>Alphaproteobacteria</taxon>
        <taxon>Sphingomonadales</taxon>
        <taxon>Sphingomonadaceae</taxon>
        <taxon>Sphingomonas</taxon>
    </lineage>
</organism>
<reference evidence="2 3" key="1">
    <citation type="submission" date="2019-12" db="EMBL/GenBank/DDBJ databases">
        <authorList>
            <person name="Huq M.A."/>
        </authorList>
    </citation>
    <scope>NUCLEOTIDE SEQUENCE [LARGE SCALE GENOMIC DNA]</scope>
    <source>
        <strain evidence="2 3">MAH-20</strain>
    </source>
</reference>
<evidence type="ECO:0000313" key="2">
    <source>
        <dbReference type="EMBL" id="MVO77701.1"/>
    </source>
</evidence>
<proteinExistence type="predicted"/>
<feature type="transmembrane region" description="Helical" evidence="1">
    <location>
        <begin position="32"/>
        <end position="50"/>
    </location>
</feature>
<keyword evidence="3" id="KW-1185">Reference proteome</keyword>
<keyword evidence="1" id="KW-0472">Membrane</keyword>
<dbReference type="Proteomes" id="UP000441389">
    <property type="component" value="Unassembled WGS sequence"/>
</dbReference>